<evidence type="ECO:0000259" key="3">
    <source>
        <dbReference type="Pfam" id="PF24823"/>
    </source>
</evidence>
<gene>
    <name evidence="4" type="ORF">C3L33_12909</name>
</gene>
<evidence type="ECO:0000256" key="1">
    <source>
        <dbReference type="RuleBase" id="RU363098"/>
    </source>
</evidence>
<keyword evidence="1" id="KW-0696">RNA-directed RNA polymerase</keyword>
<dbReference type="GO" id="GO:0031380">
    <property type="term" value="C:nuclear RNA-directed RNA polymerase complex"/>
    <property type="evidence" value="ECO:0007669"/>
    <property type="project" value="TreeGrafter"/>
</dbReference>
<keyword evidence="1" id="KW-0943">RNA-mediated gene silencing</keyword>
<dbReference type="InterPro" id="IPR057590">
    <property type="entry name" value="PH_RDR1/2-like"/>
</dbReference>
<sequence>MAKVLQLSFGCQIANDKFLQFFKREDISFAFVNSIYGTTAQFWFDDKELELSIENIGQIDLLGGPRIYKRSQNPIDVFVRTIDFTANNSIGESSGICLKFSRDSTLPNFNDYSLIFNESEGPFSVEDGSPFPSNHTVNPPTNYELQETPEGFLPIRRVRITPCKVHFSGPELNMSNRVLHHYHDDLANFLRVTFVDEEPGSILQLKDNSACMFASRDGLIADNIRTWLGDFRQIRDVAKYAARLGQAFRSSREACSVAAEDFEIIPDVEIETDGSHYVFSDGIGEISKSSTATLHASLEELNA</sequence>
<dbReference type="Pfam" id="PF24823">
    <property type="entry name" value="PH_RDR2"/>
    <property type="match status" value="1"/>
</dbReference>
<feature type="domain" description="RDRP core" evidence="2">
    <location>
        <begin position="204"/>
        <end position="296"/>
    </location>
</feature>
<comment type="function">
    <text evidence="1">Probably involved in the RNA silencing pathway and required for the generation of small interfering RNAs (siRNAs).</text>
</comment>
<dbReference type="GO" id="GO:0003968">
    <property type="term" value="F:RNA-directed RNA polymerase activity"/>
    <property type="evidence" value="ECO:0007669"/>
    <property type="project" value="UniProtKB-KW"/>
</dbReference>
<proteinExistence type="inferred from homology"/>
<feature type="domain" description="RDRP core" evidence="2">
    <location>
        <begin position="160"/>
        <end position="198"/>
    </location>
</feature>
<comment type="catalytic activity">
    <reaction evidence="1">
        <text>RNA(n) + a ribonucleoside 5'-triphosphate = RNA(n+1) + diphosphate</text>
        <dbReference type="Rhea" id="RHEA:21248"/>
        <dbReference type="Rhea" id="RHEA-COMP:14527"/>
        <dbReference type="Rhea" id="RHEA-COMP:17342"/>
        <dbReference type="ChEBI" id="CHEBI:33019"/>
        <dbReference type="ChEBI" id="CHEBI:61557"/>
        <dbReference type="ChEBI" id="CHEBI:140395"/>
        <dbReference type="EC" id="2.7.7.48"/>
    </reaction>
</comment>
<dbReference type="EC" id="2.7.7.48" evidence="1"/>
<protein>
    <recommendedName>
        <fullName evidence="1">RNA-dependent RNA polymerase</fullName>
        <ecNumber evidence="1">2.7.7.48</ecNumber>
    </recommendedName>
</protein>
<organism evidence="4 5">
    <name type="scientific">Rhododendron williamsianum</name>
    <dbReference type="NCBI Taxonomy" id="262921"/>
    <lineage>
        <taxon>Eukaryota</taxon>
        <taxon>Viridiplantae</taxon>
        <taxon>Streptophyta</taxon>
        <taxon>Embryophyta</taxon>
        <taxon>Tracheophyta</taxon>
        <taxon>Spermatophyta</taxon>
        <taxon>Magnoliopsida</taxon>
        <taxon>eudicotyledons</taxon>
        <taxon>Gunneridae</taxon>
        <taxon>Pentapetalae</taxon>
        <taxon>asterids</taxon>
        <taxon>Ericales</taxon>
        <taxon>Ericaceae</taxon>
        <taxon>Ericoideae</taxon>
        <taxon>Rhodoreae</taxon>
        <taxon>Rhododendron</taxon>
    </lineage>
</organism>
<comment type="similarity">
    <text evidence="1">Belongs to the RdRP family.</text>
</comment>
<dbReference type="InterPro" id="IPR057596">
    <property type="entry name" value="RDRP_core"/>
</dbReference>
<keyword evidence="1" id="KW-0548">Nucleotidyltransferase</keyword>
<keyword evidence="1" id="KW-0808">Transferase</keyword>
<feature type="domain" description="RDR1/2-like PH-like" evidence="3">
    <location>
        <begin position="77"/>
        <end position="122"/>
    </location>
</feature>
<evidence type="ECO:0000313" key="5">
    <source>
        <dbReference type="Proteomes" id="UP000428333"/>
    </source>
</evidence>
<evidence type="ECO:0000259" key="2">
    <source>
        <dbReference type="Pfam" id="PF05183"/>
    </source>
</evidence>
<dbReference type="PANTHER" id="PTHR23079:SF1">
    <property type="entry name" value="RNA-DEPENDENT RNA POLYMERASE 1"/>
    <property type="match status" value="1"/>
</dbReference>
<dbReference type="InterPro" id="IPR007855">
    <property type="entry name" value="RDRP"/>
</dbReference>
<name>A0A6A4LA65_9ERIC</name>
<feature type="non-terminal residue" evidence="4">
    <location>
        <position position="1"/>
    </location>
</feature>
<dbReference type="GO" id="GO:0003723">
    <property type="term" value="F:RNA binding"/>
    <property type="evidence" value="ECO:0007669"/>
    <property type="project" value="UniProtKB-KW"/>
</dbReference>
<dbReference type="AlphaFoldDB" id="A0A6A4LA65"/>
<evidence type="ECO:0000313" key="4">
    <source>
        <dbReference type="EMBL" id="KAE9455190.1"/>
    </source>
</evidence>
<keyword evidence="5" id="KW-1185">Reference proteome</keyword>
<comment type="caution">
    <text evidence="4">The sequence shown here is derived from an EMBL/GenBank/DDBJ whole genome shotgun (WGS) entry which is preliminary data.</text>
</comment>
<dbReference type="PANTHER" id="PTHR23079">
    <property type="entry name" value="RNA-DEPENDENT RNA POLYMERASE"/>
    <property type="match status" value="1"/>
</dbReference>
<dbReference type="Pfam" id="PF05183">
    <property type="entry name" value="RdRP"/>
    <property type="match status" value="2"/>
</dbReference>
<dbReference type="OrthoDB" id="1602082at2759"/>
<reference evidence="4 5" key="1">
    <citation type="journal article" date="2019" name="Genome Biol. Evol.">
        <title>The Rhododendron genome and chromosomal organization provide insight into shared whole-genome duplications across the heath family (Ericaceae).</title>
        <authorList>
            <person name="Soza V.L."/>
            <person name="Lindsley D."/>
            <person name="Waalkes A."/>
            <person name="Ramage E."/>
            <person name="Patwardhan R.P."/>
            <person name="Burton J.N."/>
            <person name="Adey A."/>
            <person name="Kumar A."/>
            <person name="Qiu R."/>
            <person name="Shendure J."/>
            <person name="Hall B."/>
        </authorList>
    </citation>
    <scope>NUCLEOTIDE SEQUENCE [LARGE SCALE GENOMIC DNA]</scope>
    <source>
        <strain evidence="4">RSF 1966-606</strain>
    </source>
</reference>
<accession>A0A6A4LA65</accession>
<keyword evidence="1" id="KW-0694">RNA-binding</keyword>
<dbReference type="GO" id="GO:0030422">
    <property type="term" value="P:siRNA processing"/>
    <property type="evidence" value="ECO:0007669"/>
    <property type="project" value="TreeGrafter"/>
</dbReference>
<dbReference type="EMBL" id="QEFC01001866">
    <property type="protein sequence ID" value="KAE9455190.1"/>
    <property type="molecule type" value="Genomic_DNA"/>
</dbReference>
<dbReference type="Proteomes" id="UP000428333">
    <property type="component" value="Linkage Group LG07"/>
</dbReference>